<reference evidence="12 13" key="1">
    <citation type="submission" date="2013-08" db="EMBL/GenBank/DDBJ databases">
        <title>Genome sequencing of Cellulomonas carbonis T26.</title>
        <authorList>
            <person name="Chen F."/>
            <person name="Li Y."/>
            <person name="Wang G."/>
        </authorList>
    </citation>
    <scope>NUCLEOTIDE SEQUENCE [LARGE SCALE GENOMIC DNA]</scope>
    <source>
        <strain evidence="12 13">T26</strain>
    </source>
</reference>
<feature type="active site" description="Charge relay system" evidence="6">
    <location>
        <position position="182"/>
    </location>
</feature>
<evidence type="ECO:0000256" key="9">
    <source>
        <dbReference type="SAM" id="SignalP"/>
    </source>
</evidence>
<dbReference type="InterPro" id="IPR036852">
    <property type="entry name" value="Peptidase_S8/S53_dom_sf"/>
</dbReference>
<keyword evidence="3 9" id="KW-0732">Signal</keyword>
<feature type="chain" id="PRO_5001959887" evidence="9">
    <location>
        <begin position="27"/>
        <end position="1071"/>
    </location>
</feature>
<dbReference type="GO" id="GO:0004252">
    <property type="term" value="F:serine-type endopeptidase activity"/>
    <property type="evidence" value="ECO:0007669"/>
    <property type="project" value="UniProtKB-UniRule"/>
</dbReference>
<feature type="signal peptide" evidence="9">
    <location>
        <begin position="1"/>
        <end position="26"/>
    </location>
</feature>
<dbReference type="OrthoDB" id="4855716at2"/>
<proteinExistence type="inferred from homology"/>
<evidence type="ECO:0000256" key="2">
    <source>
        <dbReference type="ARBA" id="ARBA00022670"/>
    </source>
</evidence>
<comment type="caution">
    <text evidence="12">The sequence shown here is derived from an EMBL/GenBank/DDBJ whole genome shotgun (WGS) entry which is preliminary data.</text>
</comment>
<dbReference type="PROSITE" id="PS00136">
    <property type="entry name" value="SUBTILASE_ASP"/>
    <property type="match status" value="1"/>
</dbReference>
<dbReference type="Gene3D" id="3.40.50.200">
    <property type="entry name" value="Peptidase S8/S53 domain"/>
    <property type="match status" value="1"/>
</dbReference>
<dbReference type="PROSITE" id="PS51892">
    <property type="entry name" value="SUBTILASE"/>
    <property type="match status" value="1"/>
</dbReference>
<reference evidence="12 13" key="2">
    <citation type="journal article" date="2015" name="Stand. Genomic Sci.">
        <title>Draft genome sequence of Cellulomonas carbonis T26(T) and comparative analysis of six Cellulomonas genomes.</title>
        <authorList>
            <person name="Zhuang W."/>
            <person name="Zhang S."/>
            <person name="Xia X."/>
            <person name="Wang G."/>
        </authorList>
    </citation>
    <scope>NUCLEOTIDE SEQUENCE [LARGE SCALE GENOMIC DNA]</scope>
    <source>
        <strain evidence="12 13">T26</strain>
    </source>
</reference>
<dbReference type="PANTHER" id="PTHR43806:SF11">
    <property type="entry name" value="CEREVISIN-RELATED"/>
    <property type="match status" value="1"/>
</dbReference>
<feature type="region of interest" description="Disordered" evidence="8">
    <location>
        <begin position="28"/>
        <end position="49"/>
    </location>
</feature>
<accession>A0A0A0BRA5</accession>
<dbReference type="Pfam" id="PF13205">
    <property type="entry name" value="Big_5"/>
    <property type="match status" value="1"/>
</dbReference>
<name>A0A0A0BRA5_9CELL</name>
<evidence type="ECO:0000313" key="13">
    <source>
        <dbReference type="Proteomes" id="UP000029839"/>
    </source>
</evidence>
<dbReference type="InterPro" id="IPR014755">
    <property type="entry name" value="Cu-Rt/internalin_Ig-like"/>
</dbReference>
<evidence type="ECO:0000259" key="10">
    <source>
        <dbReference type="Pfam" id="PF00082"/>
    </source>
</evidence>
<dbReference type="Pfam" id="PF00082">
    <property type="entry name" value="Peptidase_S8"/>
    <property type="match status" value="1"/>
</dbReference>
<keyword evidence="5 6" id="KW-0720">Serine protease</keyword>
<dbReference type="InterPro" id="IPR023827">
    <property type="entry name" value="Peptidase_S8_Asp-AS"/>
</dbReference>
<dbReference type="SUPFAM" id="SSF52743">
    <property type="entry name" value="Subtilisin-like"/>
    <property type="match status" value="1"/>
</dbReference>
<dbReference type="InterPro" id="IPR000209">
    <property type="entry name" value="Peptidase_S8/S53_dom"/>
</dbReference>
<keyword evidence="4 6" id="KW-0378">Hydrolase</keyword>
<evidence type="ECO:0000256" key="5">
    <source>
        <dbReference type="ARBA" id="ARBA00022825"/>
    </source>
</evidence>
<keyword evidence="13" id="KW-1185">Reference proteome</keyword>
<dbReference type="InterPro" id="IPR032812">
    <property type="entry name" value="SbsA_Ig"/>
</dbReference>
<dbReference type="InterPro" id="IPR015500">
    <property type="entry name" value="Peptidase_S8_subtilisin-rel"/>
</dbReference>
<evidence type="ECO:0000256" key="8">
    <source>
        <dbReference type="SAM" id="MobiDB-lite"/>
    </source>
</evidence>
<dbReference type="Proteomes" id="UP000029839">
    <property type="component" value="Unassembled WGS sequence"/>
</dbReference>
<evidence type="ECO:0000256" key="3">
    <source>
        <dbReference type="ARBA" id="ARBA00022729"/>
    </source>
</evidence>
<dbReference type="PANTHER" id="PTHR43806">
    <property type="entry name" value="PEPTIDASE S8"/>
    <property type="match status" value="1"/>
</dbReference>
<feature type="domain" description="SbsA Ig-like" evidence="11">
    <location>
        <begin position="589"/>
        <end position="667"/>
    </location>
</feature>
<dbReference type="AlphaFoldDB" id="A0A0A0BRA5"/>
<gene>
    <name evidence="12" type="ORF">N868_15180</name>
</gene>
<protein>
    <submittedName>
        <fullName evidence="12">Peptidase</fullName>
    </submittedName>
</protein>
<dbReference type="RefSeq" id="WP_052426239.1">
    <property type="nucleotide sequence ID" value="NZ_AXCY01000048.1"/>
</dbReference>
<dbReference type="InterPro" id="IPR050131">
    <property type="entry name" value="Peptidase_S8_subtilisin-like"/>
</dbReference>
<feature type="active site" description="Charge relay system" evidence="6">
    <location>
        <position position="215"/>
    </location>
</feature>
<dbReference type="InterPro" id="IPR022398">
    <property type="entry name" value="Peptidase_S8_His-AS"/>
</dbReference>
<evidence type="ECO:0000256" key="4">
    <source>
        <dbReference type="ARBA" id="ARBA00022801"/>
    </source>
</evidence>
<keyword evidence="2 6" id="KW-0645">Protease</keyword>
<dbReference type="Gene3D" id="2.60.120.380">
    <property type="match status" value="1"/>
</dbReference>
<sequence>MRAALRGATAVVVGAGLVVAGLPAGAADGPAAPDWSAGERPASRDGVPAASFATGRSAVQHAPGPDDAPPAADDVVLVRFADGARTRERGAALRAAGLGAAAATDGADAVLVATGGRPVADVVADLAADDAVLAVQPNHVRAITGWTDDPLLEWAWPDYDLLRLPRAWDVATGSGVVVAVLDTGVDSTHPDLAGKVLPGRDLVDDDADASDPHGHGTAVAGIVAARADDGIGVPGAAWGARVLPVRVADEDGFATDADVAAGITWAVDHGAKVVNISLAGSQEAAVVRAAVADAVARGAVVVTAAGNEGSDVPMYPAAYAEGIDGLLSVGATDDLGLLTPFSSWDDSVTLAAPGVDVIAPVPGGEWVAITGTSAASPFVAGIAALVVGKVGLTPAQVERRLTATARDAGPRAIDPWYGSGVVDAAAALGLGAGLPFDRGPLGFIDGEGDRSGETPARAVPAMPSRPLMASLTPQGDEDWYRYDVPPGAYRVIVAHTGAGLDMTGMIDPVVEVREGRGSVLAVRDDRTGYGSVETVDVLLGGTGPLLVGVRNANGQAGDGARRSGSYEVTVTGSGVGPVQPSPHAAWFSDVDPTRHTAGVAPDTVIRVAVERELAAASVSSSTVRLREGATGAAVSAVVSYHADTRTITVTPRSPLVPGRHYGLVVDGVVGADDATPDRPLRTWFTVDGDGDRFTPLTPVRILDTRLGTREIPPGQVRPGSPIKLRTAEWSGFQVPDDATAVVLNVTAARPSGTGNIRVYPAADGSPPLVANLNVVAGVDQPNLVTVRRASIYDDVAVAVEGMSTHLVVDLAGYYSPGGATAYEPVNPVRVMDLRDGTGGVPRGALRAGRAVDLVVAGRNGVPADASAVVLNVTGVRPSARTNVRVYPAPAASEDQTPPTVSNLNLEPGRDQPNLVTVRVGDAGKVRFYTQSADVALVADLAGYYSPTGSHGFVPVEPQRIIDSRSATGLPGPLVPGVAQSAHVAGTAAVPADAAAVVVNVTAARPDALSNIRVFPTRTDGVVPTVSNLNVVRGRDEPNLAIVRTSADGRLSFYSQTARTHLVVDVSGYFRR</sequence>
<dbReference type="PRINTS" id="PR00723">
    <property type="entry name" value="SUBTILISIN"/>
</dbReference>
<dbReference type="Gene3D" id="2.60.40.1220">
    <property type="match status" value="1"/>
</dbReference>
<dbReference type="GO" id="GO:0006508">
    <property type="term" value="P:proteolysis"/>
    <property type="evidence" value="ECO:0007669"/>
    <property type="project" value="UniProtKB-KW"/>
</dbReference>
<evidence type="ECO:0000313" key="12">
    <source>
        <dbReference type="EMBL" id="KGM10501.1"/>
    </source>
</evidence>
<feature type="active site" description="Charge relay system" evidence="6">
    <location>
        <position position="373"/>
    </location>
</feature>
<evidence type="ECO:0000256" key="1">
    <source>
        <dbReference type="ARBA" id="ARBA00011073"/>
    </source>
</evidence>
<feature type="domain" description="Peptidase S8/S53" evidence="10">
    <location>
        <begin position="173"/>
        <end position="420"/>
    </location>
</feature>
<dbReference type="PROSITE" id="PS00138">
    <property type="entry name" value="SUBTILASE_SER"/>
    <property type="match status" value="1"/>
</dbReference>
<evidence type="ECO:0000256" key="7">
    <source>
        <dbReference type="RuleBase" id="RU003355"/>
    </source>
</evidence>
<dbReference type="EMBL" id="AXCY01000048">
    <property type="protein sequence ID" value="KGM10501.1"/>
    <property type="molecule type" value="Genomic_DNA"/>
</dbReference>
<evidence type="ECO:0000256" key="6">
    <source>
        <dbReference type="PROSITE-ProRule" id="PRU01240"/>
    </source>
</evidence>
<organism evidence="12 13">
    <name type="scientific">Cellulomonas carbonis T26</name>
    <dbReference type="NCBI Taxonomy" id="947969"/>
    <lineage>
        <taxon>Bacteria</taxon>
        <taxon>Bacillati</taxon>
        <taxon>Actinomycetota</taxon>
        <taxon>Actinomycetes</taxon>
        <taxon>Micrococcales</taxon>
        <taxon>Cellulomonadaceae</taxon>
        <taxon>Cellulomonas</taxon>
    </lineage>
</organism>
<evidence type="ECO:0000259" key="11">
    <source>
        <dbReference type="Pfam" id="PF13205"/>
    </source>
</evidence>
<comment type="similarity">
    <text evidence="1 6 7">Belongs to the peptidase S8 family.</text>
</comment>
<dbReference type="PROSITE" id="PS00137">
    <property type="entry name" value="SUBTILASE_HIS"/>
    <property type="match status" value="1"/>
</dbReference>
<dbReference type="InterPro" id="IPR023828">
    <property type="entry name" value="Peptidase_S8_Ser-AS"/>
</dbReference>